<feature type="transmembrane region" description="Helical" evidence="2">
    <location>
        <begin position="188"/>
        <end position="209"/>
    </location>
</feature>
<keyword evidence="2" id="KW-1133">Transmembrane helix</keyword>
<proteinExistence type="predicted"/>
<feature type="transmembrane region" description="Helical" evidence="2">
    <location>
        <begin position="163"/>
        <end position="182"/>
    </location>
</feature>
<keyword evidence="2" id="KW-0472">Membrane</keyword>
<keyword evidence="3" id="KW-1185">Reference proteome</keyword>
<feature type="compositionally biased region" description="Low complexity" evidence="1">
    <location>
        <begin position="127"/>
        <end position="136"/>
    </location>
</feature>
<accession>A0A914VQ00</accession>
<organism evidence="3 4">
    <name type="scientific">Plectus sambesii</name>
    <dbReference type="NCBI Taxonomy" id="2011161"/>
    <lineage>
        <taxon>Eukaryota</taxon>
        <taxon>Metazoa</taxon>
        <taxon>Ecdysozoa</taxon>
        <taxon>Nematoda</taxon>
        <taxon>Chromadorea</taxon>
        <taxon>Plectida</taxon>
        <taxon>Plectina</taxon>
        <taxon>Plectoidea</taxon>
        <taxon>Plectidae</taxon>
        <taxon>Plectus</taxon>
    </lineage>
</organism>
<dbReference type="WBParaSite" id="PSAMB.scaffold2301size24046.g17291.t1">
    <property type="protein sequence ID" value="PSAMB.scaffold2301size24046.g17291.t1"/>
    <property type="gene ID" value="PSAMB.scaffold2301size24046.g17291"/>
</dbReference>
<name>A0A914VQ00_9BILA</name>
<keyword evidence="2" id="KW-0812">Transmembrane</keyword>
<reference evidence="4" key="1">
    <citation type="submission" date="2022-11" db="UniProtKB">
        <authorList>
            <consortium name="WormBaseParasite"/>
        </authorList>
    </citation>
    <scope>IDENTIFICATION</scope>
</reference>
<protein>
    <submittedName>
        <fullName evidence="4">Uncharacterized protein</fullName>
    </submittedName>
</protein>
<feature type="region of interest" description="Disordered" evidence="1">
    <location>
        <begin position="95"/>
        <end position="147"/>
    </location>
</feature>
<dbReference type="AlphaFoldDB" id="A0A914VQ00"/>
<sequence>MAGEQPPDGNGRGAPWFNDRRFNFVTSRHQLQQNLTQIGREMNNALSGNPAVLGQLRQQLEIISDMIRQGQGGPQEEAAVGPTAGANAVVLDMTLGPAEQPPPVNDAADEVPSSSGASDDEQEDGAEQQQPAGPDGTPLPTPPGGNLNAEVRRIRELVRSPEIQRIIVICLRILPFVAILLLKLLIDHAVGLAALALSVVCFVIADLSVSKAVASRGSGQLALIKGLLC</sequence>
<evidence type="ECO:0000256" key="2">
    <source>
        <dbReference type="SAM" id="Phobius"/>
    </source>
</evidence>
<evidence type="ECO:0000313" key="4">
    <source>
        <dbReference type="WBParaSite" id="PSAMB.scaffold2301size24046.g17291.t1"/>
    </source>
</evidence>
<dbReference type="Proteomes" id="UP000887566">
    <property type="component" value="Unplaced"/>
</dbReference>
<evidence type="ECO:0000256" key="1">
    <source>
        <dbReference type="SAM" id="MobiDB-lite"/>
    </source>
</evidence>
<evidence type="ECO:0000313" key="3">
    <source>
        <dbReference type="Proteomes" id="UP000887566"/>
    </source>
</evidence>